<sequence length="684" mass="74983">MQIGLPPFVLALGINYDLPNPEHWPGLAQTCSQRDGAWMRRQSCSIAGYALAATRESITADAQSILGADAHIAVDGKQIVHTDTDLQDGLPISNEPQMATEEERRTLRRVPGKLPNVAYVICAVEFAERASYYGVSPLISNYVNRKLPVDGNGWGAPKRGTQQTAGALGMGTVKATAVSQSFSMLAYALPLFFGYIADTKTGRFKLVCYGVGVFGLAHVLMVVAGAKDLLANGNAKIPYFISIYILAIGAAMFKPCISPILLDQMKNKVAVTKTLKTGEKVIEDPEHTTERVMLWFYLLINIGGFMNVATSYTEKYIGWWLSFLLPLLLYLPLGPLLWWLKPRLVLHPPGGSDLSNVFWILRICLKRSGFMKLIKGGFFEAAKPSNIAKSSNPIQVPWNDQFVEDVRRAFQATGIFCFFPIQYINDNGLGGSANALSTMLTTNGVPNDVISNFNSLSIIVMAPVLNYVLYPLLRKWGIHYGPVARITTGLFMSTVGGAAYTVLNYYAYKKGPCGKYGSSASCVDDEGISLVSDISIWWMAIPFAIGGISELFVNVPAYGIAYSRAPQNMRGLVSAINLFNTAIAYAIGLACSGVIKDPYITWDFGAPTIIGLVMTVAFYFIYRDIDKEEFVLTTNEDYQLRLEAAEHNAHKTESKDLDEKHSESSEKGMSTPTNEKAEPTVTVN</sequence>
<keyword evidence="10" id="KW-1185">Reference proteome</keyword>
<evidence type="ECO:0000256" key="4">
    <source>
        <dbReference type="ARBA" id="ARBA00022692"/>
    </source>
</evidence>
<feature type="transmembrane region" description="Helical" evidence="8">
    <location>
        <begin position="572"/>
        <end position="595"/>
    </location>
</feature>
<evidence type="ECO:0000256" key="8">
    <source>
        <dbReference type="SAM" id="Phobius"/>
    </source>
</evidence>
<evidence type="ECO:0000256" key="3">
    <source>
        <dbReference type="ARBA" id="ARBA00022448"/>
    </source>
</evidence>
<feature type="non-terminal residue" evidence="9">
    <location>
        <position position="684"/>
    </location>
</feature>
<evidence type="ECO:0000256" key="6">
    <source>
        <dbReference type="ARBA" id="ARBA00023136"/>
    </source>
</evidence>
<evidence type="ECO:0000256" key="7">
    <source>
        <dbReference type="SAM" id="MobiDB-lite"/>
    </source>
</evidence>
<dbReference type="InterPro" id="IPR036259">
    <property type="entry name" value="MFS_trans_sf"/>
</dbReference>
<keyword evidence="3" id="KW-0813">Transport</keyword>
<keyword evidence="4 8" id="KW-0812">Transmembrane</keyword>
<feature type="non-terminal residue" evidence="9">
    <location>
        <position position="1"/>
    </location>
</feature>
<dbReference type="EMBL" id="NCSJ02000622">
    <property type="protein sequence ID" value="RFU23762.1"/>
    <property type="molecule type" value="Genomic_DNA"/>
</dbReference>
<comment type="similarity">
    <text evidence="2">Belongs to the major facilitator superfamily. Proton-dependent oligopeptide transporter (POT/PTR) (TC 2.A.17) family.</text>
</comment>
<feature type="transmembrane region" description="Helical" evidence="8">
    <location>
        <begin position="177"/>
        <end position="197"/>
    </location>
</feature>
<feature type="transmembrane region" description="Helical" evidence="8">
    <location>
        <begin position="483"/>
        <end position="508"/>
    </location>
</feature>
<dbReference type="Gene3D" id="1.20.1250.20">
    <property type="entry name" value="MFS general substrate transporter like domains"/>
    <property type="match status" value="1"/>
</dbReference>
<name>A0A3E2GRM9_SCYLI</name>
<dbReference type="InterPro" id="IPR000109">
    <property type="entry name" value="POT_fam"/>
</dbReference>
<organism evidence="9 10">
    <name type="scientific">Scytalidium lignicola</name>
    <name type="common">Hyphomycete</name>
    <dbReference type="NCBI Taxonomy" id="5539"/>
    <lineage>
        <taxon>Eukaryota</taxon>
        <taxon>Fungi</taxon>
        <taxon>Dikarya</taxon>
        <taxon>Ascomycota</taxon>
        <taxon>Pezizomycotina</taxon>
        <taxon>Leotiomycetes</taxon>
        <taxon>Leotiomycetes incertae sedis</taxon>
        <taxon>Scytalidium</taxon>
    </lineage>
</organism>
<reference evidence="9 10" key="1">
    <citation type="submission" date="2018-05" db="EMBL/GenBank/DDBJ databases">
        <title>Draft genome sequence of Scytalidium lignicola DSM 105466, a ubiquitous saprotrophic fungus.</title>
        <authorList>
            <person name="Buettner E."/>
            <person name="Gebauer A.M."/>
            <person name="Hofrichter M."/>
            <person name="Liers C."/>
            <person name="Kellner H."/>
        </authorList>
    </citation>
    <scope>NUCLEOTIDE SEQUENCE [LARGE SCALE GENOMIC DNA]</scope>
    <source>
        <strain evidence="9 10">DSM 105466</strain>
    </source>
</reference>
<evidence type="ECO:0000256" key="5">
    <source>
        <dbReference type="ARBA" id="ARBA00022989"/>
    </source>
</evidence>
<feature type="transmembrane region" description="Helical" evidence="8">
    <location>
        <begin position="601"/>
        <end position="622"/>
    </location>
</feature>
<dbReference type="SUPFAM" id="SSF103473">
    <property type="entry name" value="MFS general substrate transporter"/>
    <property type="match status" value="1"/>
</dbReference>
<comment type="subcellular location">
    <subcellularLocation>
        <location evidence="1">Membrane</location>
        <topology evidence="1">Multi-pass membrane protein</topology>
    </subcellularLocation>
</comment>
<evidence type="ECO:0000256" key="2">
    <source>
        <dbReference type="ARBA" id="ARBA00005982"/>
    </source>
</evidence>
<evidence type="ECO:0000256" key="1">
    <source>
        <dbReference type="ARBA" id="ARBA00004141"/>
    </source>
</evidence>
<comment type="caution">
    <text evidence="9">The sequence shown here is derived from an EMBL/GenBank/DDBJ whole genome shotgun (WGS) entry which is preliminary data.</text>
</comment>
<keyword evidence="5 8" id="KW-1133">Transmembrane helix</keyword>
<proteinExistence type="inferred from homology"/>
<dbReference type="AlphaFoldDB" id="A0A3E2GRM9"/>
<dbReference type="OMA" id="RFKLICW"/>
<dbReference type="PANTHER" id="PTHR11654">
    <property type="entry name" value="OLIGOPEPTIDE TRANSPORTER-RELATED"/>
    <property type="match status" value="1"/>
</dbReference>
<dbReference type="GO" id="GO:0005886">
    <property type="term" value="C:plasma membrane"/>
    <property type="evidence" value="ECO:0007669"/>
    <property type="project" value="UniProtKB-ARBA"/>
</dbReference>
<dbReference type="FunFam" id="1.20.1250.20:FF:000085">
    <property type="entry name" value="MFS peptide transporter Ptr2"/>
    <property type="match status" value="1"/>
</dbReference>
<feature type="transmembrane region" description="Helical" evidence="8">
    <location>
        <begin position="536"/>
        <end position="560"/>
    </location>
</feature>
<feature type="transmembrane region" description="Helical" evidence="8">
    <location>
        <begin position="319"/>
        <end position="340"/>
    </location>
</feature>
<feature type="region of interest" description="Disordered" evidence="7">
    <location>
        <begin position="648"/>
        <end position="684"/>
    </location>
</feature>
<keyword evidence="6 8" id="KW-0472">Membrane</keyword>
<feature type="compositionally biased region" description="Basic and acidic residues" evidence="7">
    <location>
        <begin position="648"/>
        <end position="666"/>
    </location>
</feature>
<dbReference type="GO" id="GO:0071916">
    <property type="term" value="F:dipeptide transmembrane transporter activity"/>
    <property type="evidence" value="ECO:0007669"/>
    <property type="project" value="UniProtKB-ARBA"/>
</dbReference>
<evidence type="ECO:0000313" key="9">
    <source>
        <dbReference type="EMBL" id="RFU23762.1"/>
    </source>
</evidence>
<protein>
    <recommendedName>
        <fullName evidence="11">Major facilitator superfamily (MFS) profile domain-containing protein</fullName>
    </recommendedName>
</protein>
<evidence type="ECO:0008006" key="11">
    <source>
        <dbReference type="Google" id="ProtNLM"/>
    </source>
</evidence>
<dbReference type="OrthoDB" id="8904098at2759"/>
<dbReference type="Pfam" id="PF00854">
    <property type="entry name" value="PTR2"/>
    <property type="match status" value="1"/>
</dbReference>
<evidence type="ECO:0000313" key="10">
    <source>
        <dbReference type="Proteomes" id="UP000258309"/>
    </source>
</evidence>
<feature type="transmembrane region" description="Helical" evidence="8">
    <location>
        <begin position="206"/>
        <end position="225"/>
    </location>
</feature>
<dbReference type="Proteomes" id="UP000258309">
    <property type="component" value="Unassembled WGS sequence"/>
</dbReference>
<feature type="transmembrane region" description="Helical" evidence="8">
    <location>
        <begin position="237"/>
        <end position="257"/>
    </location>
</feature>
<gene>
    <name evidence="9" type="ORF">B7463_g12576</name>
</gene>
<accession>A0A3E2GRM9</accession>